<dbReference type="Pfam" id="PF13734">
    <property type="entry name" value="Inhibitor_I69"/>
    <property type="match status" value="1"/>
</dbReference>
<evidence type="ECO:0000256" key="2">
    <source>
        <dbReference type="ARBA" id="ARBA00022670"/>
    </source>
</evidence>
<sequence length="887" mass="98518">MKKKEERKKWKGLKNGFLLVGFIALLIASSQTVRAEEINWQKAAEIAKRYVTLPQDTGMKAKEKGRKNKAGTPYYIYNDARGQGFVIVSGDDQMGEVLGYSKEGSLDTLNANPCVKLLLSGYRQTFEVLKEGKVKVQSNNRTGLYSKTVVPMLKSKWGQSYPFNAKTGYDYSGCVATAVAQMMYYHQWPAQGQGKNEYVVTYYQDKKSADFSQSHYDWANMLPDYRYPVQATPAQIDAVALLMNDVGVASFMQYTPSASGTQGVFAYQALQKHFDYSAAYVTKAVEGPGRFAEILRQELLNGCPVYLEGRPAGSASGHAWVTDGFDENGLFHMNFGWEGQGDAYYSLTNLNVSQTGSEFQGKPLAFNRAITAILAHPNNGKYPEIERGLLETSPQLMFNEGGSLSLKEASGKLFDPSQPVTVEMNSFVNRGKPFRGDIGVAVYDEAGNLKQVVYSDDHQQGGFTERLYGGEQKGWMGTDYLINQAQKISLSLAGLENGYYRIIAICAARKDDGSWDDFLPMKKAPVIGVELKDGAGRISEICSEDARFQLMGQPRLDGKAEQGSKVRAFFTIKNLNGVPRDCYLRVKLLDENQEVVLSTRVDQLTEIDGFSETEIPILLSVPAQLAPGYYQVKLEITSDEAETQDCPVNGIHDQDAAYIEVVKGEEKPLMAKAEVFLADDSNEKIETGSVDVSKVSLFKMGVSLRTTEDRSYEGHVSLISEDVHTKEEIEVNGISDDVTVSSALDVPLYSYWLRKNNLPWTDGHTYLFRVMGEIGRKKVELKNPQEPSYFLKRKGDILILYQDIATGIENATISDTETEISREGHQLLVSGKDVRKIKLYHAGGNLLRQASATDGKTVSLSLQGIRQGVYLLRVETGMQSKTYKLLL</sequence>
<reference evidence="8" key="1">
    <citation type="submission" date="2019-09" db="EMBL/GenBank/DDBJ databases">
        <title>Distinct polysaccharide growth profiles of human intestinal Prevotella copri isolates.</title>
        <authorList>
            <person name="Fehlner-Peach H."/>
            <person name="Magnabosco C."/>
            <person name="Raghavan V."/>
            <person name="Scher J.U."/>
            <person name="Tett A."/>
            <person name="Cox L.M."/>
            <person name="Gottsegen C."/>
            <person name="Watters A."/>
            <person name="Wiltshire- Gordon J.D."/>
            <person name="Segata N."/>
            <person name="Bonneau R."/>
            <person name="Littman D.R."/>
        </authorList>
    </citation>
    <scope>NUCLEOTIDE SEQUENCE [LARGE SCALE GENOMIC DNA]</scope>
    <source>
        <strain evidence="8">iP54</strain>
    </source>
</reference>
<dbReference type="InterPro" id="IPR044934">
    <property type="entry name" value="Streptopain_sf"/>
</dbReference>
<organism evidence="7 8">
    <name type="scientific">Segatella copri</name>
    <dbReference type="NCBI Taxonomy" id="165179"/>
    <lineage>
        <taxon>Bacteria</taxon>
        <taxon>Pseudomonadati</taxon>
        <taxon>Bacteroidota</taxon>
        <taxon>Bacteroidia</taxon>
        <taxon>Bacteroidales</taxon>
        <taxon>Prevotellaceae</taxon>
        <taxon>Segatella</taxon>
    </lineage>
</organism>
<dbReference type="Gene3D" id="3.90.70.50">
    <property type="entry name" value="Peptidase C10, streptopain"/>
    <property type="match status" value="1"/>
</dbReference>
<proteinExistence type="inferred from homology"/>
<accession>A0A646HFI7</accession>
<evidence type="ECO:0000313" key="8">
    <source>
        <dbReference type="Proteomes" id="UP000420635"/>
    </source>
</evidence>
<dbReference type="InterPro" id="IPR038765">
    <property type="entry name" value="Papain-like_cys_pep_sf"/>
</dbReference>
<feature type="domain" description="Spi protease inhibitor" evidence="6">
    <location>
        <begin position="36"/>
        <end position="125"/>
    </location>
</feature>
<comment type="caution">
    <text evidence="7">The sequence shown here is derived from an EMBL/GenBank/DDBJ whole genome shotgun (WGS) entry which is preliminary data.</text>
</comment>
<evidence type="ECO:0000256" key="5">
    <source>
        <dbReference type="ARBA" id="ARBA00022807"/>
    </source>
</evidence>
<dbReference type="RefSeq" id="WP_153112763.1">
    <property type="nucleotide sequence ID" value="NZ_VZAS01000041.1"/>
</dbReference>
<keyword evidence="4" id="KW-0378">Hydrolase</keyword>
<dbReference type="AlphaFoldDB" id="A0A646HFI7"/>
<evidence type="ECO:0000259" key="6">
    <source>
        <dbReference type="Pfam" id="PF13734"/>
    </source>
</evidence>
<keyword evidence="2" id="KW-0645">Protease</keyword>
<comment type="similarity">
    <text evidence="1">Belongs to the peptidase C10 family.</text>
</comment>
<keyword evidence="3" id="KW-0732">Signal</keyword>
<dbReference type="PRINTS" id="PR00797">
    <property type="entry name" value="STREPTOPAIN"/>
</dbReference>
<dbReference type="SUPFAM" id="SSF54001">
    <property type="entry name" value="Cysteine proteinases"/>
    <property type="match status" value="1"/>
</dbReference>
<keyword evidence="5" id="KW-0788">Thiol protease</keyword>
<dbReference type="EMBL" id="VZBQ01000072">
    <property type="protein sequence ID" value="MQN89530.1"/>
    <property type="molecule type" value="Genomic_DNA"/>
</dbReference>
<evidence type="ECO:0000256" key="4">
    <source>
        <dbReference type="ARBA" id="ARBA00022801"/>
    </source>
</evidence>
<evidence type="ECO:0000256" key="1">
    <source>
        <dbReference type="ARBA" id="ARBA00009693"/>
    </source>
</evidence>
<dbReference type="Pfam" id="PF01640">
    <property type="entry name" value="Peptidase_C10"/>
    <property type="match status" value="1"/>
</dbReference>
<dbReference type="GO" id="GO:0008234">
    <property type="term" value="F:cysteine-type peptidase activity"/>
    <property type="evidence" value="ECO:0007669"/>
    <property type="project" value="UniProtKB-KW"/>
</dbReference>
<dbReference type="InterPro" id="IPR000200">
    <property type="entry name" value="Peptidase_C10"/>
</dbReference>
<evidence type="ECO:0000256" key="3">
    <source>
        <dbReference type="ARBA" id="ARBA00022729"/>
    </source>
</evidence>
<evidence type="ECO:0000313" key="7">
    <source>
        <dbReference type="EMBL" id="MQN89530.1"/>
    </source>
</evidence>
<name>A0A646HFI7_9BACT</name>
<dbReference type="GO" id="GO:0006508">
    <property type="term" value="P:proteolysis"/>
    <property type="evidence" value="ECO:0007669"/>
    <property type="project" value="UniProtKB-KW"/>
</dbReference>
<dbReference type="Proteomes" id="UP000420635">
    <property type="component" value="Unassembled WGS sequence"/>
</dbReference>
<dbReference type="InterPro" id="IPR025896">
    <property type="entry name" value="Spi_Prtas-inh"/>
</dbReference>
<protein>
    <submittedName>
        <fullName evidence="7">Peptidase C10 family protein</fullName>
    </submittedName>
</protein>
<gene>
    <name evidence="7" type="ORF">F7D59_06620</name>
</gene>